<keyword evidence="1" id="KW-1133">Transmembrane helix</keyword>
<dbReference type="EMBL" id="DRYK01000062">
    <property type="protein sequence ID" value="HHP68142.1"/>
    <property type="molecule type" value="Genomic_DNA"/>
</dbReference>
<feature type="transmembrane region" description="Helical" evidence="1">
    <location>
        <begin position="57"/>
        <end position="75"/>
    </location>
</feature>
<proteinExistence type="predicted"/>
<feature type="transmembrane region" description="Helical" evidence="1">
    <location>
        <begin position="137"/>
        <end position="156"/>
    </location>
</feature>
<protein>
    <submittedName>
        <fullName evidence="2">Uncharacterized protein</fullName>
    </submittedName>
</protein>
<evidence type="ECO:0000256" key="1">
    <source>
        <dbReference type="SAM" id="Phobius"/>
    </source>
</evidence>
<keyword evidence="1" id="KW-0472">Membrane</keyword>
<name>A0A7J3XZM7_9CREN</name>
<dbReference type="AlphaFoldDB" id="A0A7J3XZM7"/>
<sequence length="157" mass="18228">MGLLAPVFTVAGFIMLKSHGKPREEVVRLKGYIFIGLLSLIIGAYISYRYFNVAKTIYLACLIFIPSYTVFYLIWSRKYRRGESRLERGSLRVYLYKGGEVTEATEEELPSELRERLESIANKVLEEVKPRFQWYEILLLAVFLFFVISALIILIIS</sequence>
<keyword evidence="1" id="KW-0812">Transmembrane</keyword>
<comment type="caution">
    <text evidence="2">The sequence shown here is derived from an EMBL/GenBank/DDBJ whole genome shotgun (WGS) entry which is preliminary data.</text>
</comment>
<accession>A0A7J3XZM7</accession>
<organism evidence="2">
    <name type="scientific">Thermogladius calderae</name>
    <dbReference type="NCBI Taxonomy" id="1200300"/>
    <lineage>
        <taxon>Archaea</taxon>
        <taxon>Thermoproteota</taxon>
        <taxon>Thermoprotei</taxon>
        <taxon>Desulfurococcales</taxon>
        <taxon>Desulfurococcaceae</taxon>
        <taxon>Thermogladius</taxon>
    </lineage>
</organism>
<gene>
    <name evidence="2" type="ORF">ENM60_05090</name>
</gene>
<evidence type="ECO:0000313" key="2">
    <source>
        <dbReference type="EMBL" id="HHP68142.1"/>
    </source>
</evidence>
<feature type="transmembrane region" description="Helical" evidence="1">
    <location>
        <begin position="31"/>
        <end position="51"/>
    </location>
</feature>
<reference evidence="2" key="1">
    <citation type="journal article" date="2020" name="mSystems">
        <title>Genome- and Community-Level Interaction Insights into Carbon Utilization and Element Cycling Functions of Hydrothermarchaeota in Hydrothermal Sediment.</title>
        <authorList>
            <person name="Zhou Z."/>
            <person name="Liu Y."/>
            <person name="Xu W."/>
            <person name="Pan J."/>
            <person name="Luo Z.H."/>
            <person name="Li M."/>
        </authorList>
    </citation>
    <scope>NUCLEOTIDE SEQUENCE [LARGE SCALE GENOMIC DNA]</scope>
    <source>
        <strain evidence="2">SpSt-110</strain>
    </source>
</reference>